<feature type="transmembrane region" description="Helical" evidence="1">
    <location>
        <begin position="21"/>
        <end position="44"/>
    </location>
</feature>
<reference evidence="2 3" key="1">
    <citation type="submission" date="2024-05" db="EMBL/GenBank/DDBJ databases">
        <authorList>
            <person name="Jiang F."/>
        </authorList>
    </citation>
    <scope>NUCLEOTIDE SEQUENCE [LARGE SCALE GENOMIC DNA]</scope>
    <source>
        <strain evidence="2 3">LZ166</strain>
    </source>
</reference>
<gene>
    <name evidence="2" type="ORF">ABGN05_04570</name>
</gene>
<keyword evidence="1" id="KW-1133">Transmembrane helix</keyword>
<dbReference type="RefSeq" id="WP_367952794.1">
    <property type="nucleotide sequence ID" value="NZ_JBDPGJ010000001.1"/>
</dbReference>
<dbReference type="Proteomes" id="UP001556692">
    <property type="component" value="Unassembled WGS sequence"/>
</dbReference>
<evidence type="ECO:0000313" key="3">
    <source>
        <dbReference type="Proteomes" id="UP001556692"/>
    </source>
</evidence>
<dbReference type="EMBL" id="JBDPGJ010000001">
    <property type="protein sequence ID" value="MEX0404934.1"/>
    <property type="molecule type" value="Genomic_DNA"/>
</dbReference>
<keyword evidence="3" id="KW-1185">Reference proteome</keyword>
<evidence type="ECO:0008006" key="4">
    <source>
        <dbReference type="Google" id="ProtNLM"/>
    </source>
</evidence>
<organism evidence="2 3">
    <name type="scientific">Aquibium pacificus</name>
    <dbReference type="NCBI Taxonomy" id="3153579"/>
    <lineage>
        <taxon>Bacteria</taxon>
        <taxon>Pseudomonadati</taxon>
        <taxon>Pseudomonadota</taxon>
        <taxon>Alphaproteobacteria</taxon>
        <taxon>Hyphomicrobiales</taxon>
        <taxon>Phyllobacteriaceae</taxon>
        <taxon>Aquibium</taxon>
    </lineage>
</organism>
<keyword evidence="1" id="KW-0472">Membrane</keyword>
<name>A0ABV3SFX3_9HYPH</name>
<sequence>MVGTDEPFTLFKTKFAVSNRILVKLGEISFSTYMLHQILIGWYLSHDPGLPWYVDAVILLEAAHLGSWAMFEW</sequence>
<evidence type="ECO:0000256" key="1">
    <source>
        <dbReference type="SAM" id="Phobius"/>
    </source>
</evidence>
<evidence type="ECO:0000313" key="2">
    <source>
        <dbReference type="EMBL" id="MEX0404934.1"/>
    </source>
</evidence>
<protein>
    <recommendedName>
        <fullName evidence="4">Acyltransferase</fullName>
    </recommendedName>
</protein>
<comment type="caution">
    <text evidence="2">The sequence shown here is derived from an EMBL/GenBank/DDBJ whole genome shotgun (WGS) entry which is preliminary data.</text>
</comment>
<keyword evidence="1" id="KW-0812">Transmembrane</keyword>
<proteinExistence type="predicted"/>
<accession>A0ABV3SFX3</accession>